<organism evidence="1">
    <name type="scientific">Siphoviridae sp. ctTC45</name>
    <dbReference type="NCBI Taxonomy" id="2827573"/>
    <lineage>
        <taxon>Viruses</taxon>
        <taxon>Duplodnaviria</taxon>
        <taxon>Heunggongvirae</taxon>
        <taxon>Uroviricota</taxon>
        <taxon>Caudoviricetes</taxon>
    </lineage>
</organism>
<proteinExistence type="predicted"/>
<reference evidence="1" key="1">
    <citation type="journal article" date="2021" name="Proc. Natl. Acad. Sci. U.S.A.">
        <title>A Catalog of Tens of Thousands of Viruses from Human Metagenomes Reveals Hidden Associations with Chronic Diseases.</title>
        <authorList>
            <person name="Tisza M.J."/>
            <person name="Buck C.B."/>
        </authorList>
    </citation>
    <scope>NUCLEOTIDE SEQUENCE</scope>
    <source>
        <strain evidence="1">CtTC45</strain>
    </source>
</reference>
<sequence length="51" mass="6143">MYYNMIRKYYLEGYGYPKKYYTDVDLDKFVVKGMITQQQSDELKAEKGSDK</sequence>
<protein>
    <recommendedName>
        <fullName evidence="2">XkdX family protein</fullName>
    </recommendedName>
</protein>
<accession>A0A8S5LQP5</accession>
<evidence type="ECO:0000313" key="1">
    <source>
        <dbReference type="EMBL" id="DAD72171.1"/>
    </source>
</evidence>
<evidence type="ECO:0008006" key="2">
    <source>
        <dbReference type="Google" id="ProtNLM"/>
    </source>
</evidence>
<name>A0A8S5LQP5_9CAUD</name>
<dbReference type="EMBL" id="BK015895">
    <property type="protein sequence ID" value="DAD72171.1"/>
    <property type="molecule type" value="Genomic_DNA"/>
</dbReference>